<evidence type="ECO:0000313" key="3">
    <source>
        <dbReference type="Proteomes" id="UP001597183"/>
    </source>
</evidence>
<proteinExistence type="predicted"/>
<keyword evidence="3" id="KW-1185">Reference proteome</keyword>
<feature type="compositionally biased region" description="Low complexity" evidence="1">
    <location>
        <begin position="1"/>
        <end position="11"/>
    </location>
</feature>
<evidence type="ECO:0000313" key="2">
    <source>
        <dbReference type="EMBL" id="MFD1370338.1"/>
    </source>
</evidence>
<reference evidence="3" key="1">
    <citation type="journal article" date="2019" name="Int. J. Syst. Evol. Microbiol.">
        <title>The Global Catalogue of Microorganisms (GCM) 10K type strain sequencing project: providing services to taxonomists for standard genome sequencing and annotation.</title>
        <authorList>
            <consortium name="The Broad Institute Genomics Platform"/>
            <consortium name="The Broad Institute Genome Sequencing Center for Infectious Disease"/>
            <person name="Wu L."/>
            <person name="Ma J."/>
        </authorList>
    </citation>
    <scope>NUCLEOTIDE SEQUENCE [LARGE SCALE GENOMIC DNA]</scope>
    <source>
        <strain evidence="3">CCM 7526</strain>
    </source>
</reference>
<gene>
    <name evidence="2" type="ORF">ACFQ5G_33800</name>
</gene>
<sequence length="235" mass="24805">MSSSNSKGSTSATPPSARKKARRSTVRTALGVTGLAAILGVGAYITTANVNQTSGTAGDEGALVIAPTEYSGLQPPTQVAAQALEPDSAPTTQTPRPKEEVDKEIADTRASAAADGHPLTRPVEARPGAIQGEIDDRVEQIENGTVRITTARFDLTGHPPALVAGDRGKAVGGGVRCTDTVRFAQGQPAIKRPTVLLCWRFSKTRSLVTMMATPKSEPTLSQSMEIFRREWKKLS</sequence>
<name>A0ABW4AJ76_9ACTN</name>
<dbReference type="EMBL" id="JBHTMK010000043">
    <property type="protein sequence ID" value="MFD1370338.1"/>
    <property type="molecule type" value="Genomic_DNA"/>
</dbReference>
<dbReference type="Proteomes" id="UP001597183">
    <property type="component" value="Unassembled WGS sequence"/>
</dbReference>
<evidence type="ECO:0000256" key="1">
    <source>
        <dbReference type="SAM" id="MobiDB-lite"/>
    </source>
</evidence>
<comment type="caution">
    <text evidence="2">The sequence shown here is derived from an EMBL/GenBank/DDBJ whole genome shotgun (WGS) entry which is preliminary data.</text>
</comment>
<protein>
    <submittedName>
        <fullName evidence="2">Uncharacterized protein</fullName>
    </submittedName>
</protein>
<accession>A0ABW4AJ76</accession>
<organism evidence="2 3">
    <name type="scientific">Actinoplanes sichuanensis</name>
    <dbReference type="NCBI Taxonomy" id="512349"/>
    <lineage>
        <taxon>Bacteria</taxon>
        <taxon>Bacillati</taxon>
        <taxon>Actinomycetota</taxon>
        <taxon>Actinomycetes</taxon>
        <taxon>Micromonosporales</taxon>
        <taxon>Micromonosporaceae</taxon>
        <taxon>Actinoplanes</taxon>
    </lineage>
</organism>
<dbReference type="RefSeq" id="WP_317791022.1">
    <property type="nucleotide sequence ID" value="NZ_AP028461.1"/>
</dbReference>
<feature type="region of interest" description="Disordered" evidence="1">
    <location>
        <begin position="1"/>
        <end position="25"/>
    </location>
</feature>